<gene>
    <name evidence="2" type="ORF">SCLTRI_LOCUS1287</name>
</gene>
<keyword evidence="1" id="KW-0812">Transmembrane</keyword>
<organism evidence="2 3">
    <name type="scientific">Sclerotinia trifoliorum</name>
    <dbReference type="NCBI Taxonomy" id="28548"/>
    <lineage>
        <taxon>Eukaryota</taxon>
        <taxon>Fungi</taxon>
        <taxon>Dikarya</taxon>
        <taxon>Ascomycota</taxon>
        <taxon>Pezizomycotina</taxon>
        <taxon>Leotiomycetes</taxon>
        <taxon>Helotiales</taxon>
        <taxon>Sclerotiniaceae</taxon>
        <taxon>Sclerotinia</taxon>
    </lineage>
</organism>
<keyword evidence="1" id="KW-1133">Transmembrane helix</keyword>
<dbReference type="AlphaFoldDB" id="A0A8H2VML0"/>
<dbReference type="Proteomes" id="UP000624404">
    <property type="component" value="Unassembled WGS sequence"/>
</dbReference>
<keyword evidence="3" id="KW-1185">Reference proteome</keyword>
<protein>
    <submittedName>
        <fullName evidence="2">Fb99bfa5-80db-4b17-9597-fa5ff8342044-CDS</fullName>
    </submittedName>
</protein>
<feature type="transmembrane region" description="Helical" evidence="1">
    <location>
        <begin position="116"/>
        <end position="140"/>
    </location>
</feature>
<dbReference type="EMBL" id="CAJHIA010000006">
    <property type="protein sequence ID" value="CAD6441499.1"/>
    <property type="molecule type" value="Genomic_DNA"/>
</dbReference>
<name>A0A8H2VML0_9HELO</name>
<keyword evidence="1" id="KW-0472">Membrane</keyword>
<evidence type="ECO:0000256" key="1">
    <source>
        <dbReference type="SAM" id="Phobius"/>
    </source>
</evidence>
<evidence type="ECO:0000313" key="2">
    <source>
        <dbReference type="EMBL" id="CAD6441499.1"/>
    </source>
</evidence>
<accession>A0A8H2VML0</accession>
<dbReference type="OrthoDB" id="3553021at2759"/>
<comment type="caution">
    <text evidence="2">The sequence shown here is derived from an EMBL/GenBank/DDBJ whole genome shotgun (WGS) entry which is preliminary data.</text>
</comment>
<evidence type="ECO:0000313" key="3">
    <source>
        <dbReference type="Proteomes" id="UP000624404"/>
    </source>
</evidence>
<dbReference type="PROSITE" id="PS50152">
    <property type="entry name" value="25A_SYNTH_3"/>
    <property type="match status" value="1"/>
</dbReference>
<sequence length="187" mass="21528">MYLHARPHKHYLDRANSSTKVKMFRRFRREEYLSPDAHLRELIENLKDDIPDFLESRAFTQYEISLIYDMHSVIHNQERRWVESGGGVYNGGGLNGGRFAQSVTPSRGGTISKLKWIMIFLLLLGIWLIVVICGMIFIVMNGLAKFDAVPGAVKWYSACMGTDCHGRTTWWPFPLYETWGETPPRSA</sequence>
<reference evidence="2" key="1">
    <citation type="submission" date="2020-10" db="EMBL/GenBank/DDBJ databases">
        <authorList>
            <person name="Kusch S."/>
        </authorList>
    </citation>
    <scope>NUCLEOTIDE SEQUENCE</scope>
    <source>
        <strain evidence="2">SwB9</strain>
    </source>
</reference>
<proteinExistence type="predicted"/>